<dbReference type="OrthoDB" id="410104at2759"/>
<dbReference type="Proteomes" id="UP000792457">
    <property type="component" value="Unassembled WGS sequence"/>
</dbReference>
<accession>A0A8K0KEW6</accession>
<protein>
    <recommendedName>
        <fullName evidence="3">Craniofacial development protein 2-like</fullName>
    </recommendedName>
</protein>
<comment type="caution">
    <text evidence="1">The sequence shown here is derived from an EMBL/GenBank/DDBJ whole genome shotgun (WGS) entry which is preliminary data.</text>
</comment>
<sequence length="72" mass="7879">MWGMVVEVVYAPQTGCKEEKIEGFLEILDNQIDSVPRVVMGDLNAQVGMGRTGCEKIIGPHGYVNGTRKESP</sequence>
<proteinExistence type="predicted"/>
<organism evidence="1 2">
    <name type="scientific">Ladona fulva</name>
    <name type="common">Scarce chaser dragonfly</name>
    <name type="synonym">Libellula fulva</name>
    <dbReference type="NCBI Taxonomy" id="123851"/>
    <lineage>
        <taxon>Eukaryota</taxon>
        <taxon>Metazoa</taxon>
        <taxon>Ecdysozoa</taxon>
        <taxon>Arthropoda</taxon>
        <taxon>Hexapoda</taxon>
        <taxon>Insecta</taxon>
        <taxon>Pterygota</taxon>
        <taxon>Palaeoptera</taxon>
        <taxon>Odonata</taxon>
        <taxon>Epiprocta</taxon>
        <taxon>Anisoptera</taxon>
        <taxon>Libelluloidea</taxon>
        <taxon>Libellulidae</taxon>
        <taxon>Ladona</taxon>
    </lineage>
</organism>
<dbReference type="AlphaFoldDB" id="A0A8K0KEW6"/>
<evidence type="ECO:0008006" key="3">
    <source>
        <dbReference type="Google" id="ProtNLM"/>
    </source>
</evidence>
<name>A0A8K0KEW6_LADFU</name>
<dbReference type="EMBL" id="KZ308760">
    <property type="protein sequence ID" value="KAG8233994.1"/>
    <property type="molecule type" value="Genomic_DNA"/>
</dbReference>
<keyword evidence="2" id="KW-1185">Reference proteome</keyword>
<gene>
    <name evidence="1" type="ORF">J437_LFUL014455</name>
</gene>
<reference evidence="1" key="1">
    <citation type="submission" date="2013-04" db="EMBL/GenBank/DDBJ databases">
        <authorList>
            <person name="Qu J."/>
            <person name="Murali S.C."/>
            <person name="Bandaranaike D."/>
            <person name="Bellair M."/>
            <person name="Blankenburg K."/>
            <person name="Chao H."/>
            <person name="Dinh H."/>
            <person name="Doddapaneni H."/>
            <person name="Downs B."/>
            <person name="Dugan-Rocha S."/>
            <person name="Elkadiri S."/>
            <person name="Gnanaolivu R.D."/>
            <person name="Hernandez B."/>
            <person name="Javaid M."/>
            <person name="Jayaseelan J.C."/>
            <person name="Lee S."/>
            <person name="Li M."/>
            <person name="Ming W."/>
            <person name="Munidasa M."/>
            <person name="Muniz J."/>
            <person name="Nguyen L."/>
            <person name="Ongeri F."/>
            <person name="Osuji N."/>
            <person name="Pu L.-L."/>
            <person name="Puazo M."/>
            <person name="Qu C."/>
            <person name="Quiroz J."/>
            <person name="Raj R."/>
            <person name="Weissenberger G."/>
            <person name="Xin Y."/>
            <person name="Zou X."/>
            <person name="Han Y."/>
            <person name="Richards S."/>
            <person name="Worley K."/>
            <person name="Muzny D."/>
            <person name="Gibbs R."/>
        </authorList>
    </citation>
    <scope>NUCLEOTIDE SEQUENCE</scope>
    <source>
        <strain evidence="1">Sampled in the wild</strain>
    </source>
</reference>
<reference evidence="1" key="2">
    <citation type="submission" date="2017-10" db="EMBL/GenBank/DDBJ databases">
        <title>Ladona fulva Genome sequencing and assembly.</title>
        <authorList>
            <person name="Murali S."/>
            <person name="Richards S."/>
            <person name="Bandaranaike D."/>
            <person name="Bellair M."/>
            <person name="Blankenburg K."/>
            <person name="Chao H."/>
            <person name="Dinh H."/>
            <person name="Doddapaneni H."/>
            <person name="Dugan-Rocha S."/>
            <person name="Elkadiri S."/>
            <person name="Gnanaolivu R."/>
            <person name="Hernandez B."/>
            <person name="Skinner E."/>
            <person name="Javaid M."/>
            <person name="Lee S."/>
            <person name="Li M."/>
            <person name="Ming W."/>
            <person name="Munidasa M."/>
            <person name="Muniz J."/>
            <person name="Nguyen L."/>
            <person name="Hughes D."/>
            <person name="Osuji N."/>
            <person name="Pu L.-L."/>
            <person name="Puazo M."/>
            <person name="Qu C."/>
            <person name="Quiroz J."/>
            <person name="Raj R."/>
            <person name="Weissenberger G."/>
            <person name="Xin Y."/>
            <person name="Zou X."/>
            <person name="Han Y."/>
            <person name="Worley K."/>
            <person name="Muzny D."/>
            <person name="Gibbs R."/>
        </authorList>
    </citation>
    <scope>NUCLEOTIDE SEQUENCE</scope>
    <source>
        <strain evidence="1">Sampled in the wild</strain>
    </source>
</reference>
<evidence type="ECO:0000313" key="1">
    <source>
        <dbReference type="EMBL" id="KAG8233994.1"/>
    </source>
</evidence>
<evidence type="ECO:0000313" key="2">
    <source>
        <dbReference type="Proteomes" id="UP000792457"/>
    </source>
</evidence>